<dbReference type="AlphaFoldDB" id="A0A1S7SAK9"/>
<dbReference type="EMBL" id="FBWC01000035">
    <property type="protein sequence ID" value="CUX65262.1"/>
    <property type="molecule type" value="Genomic_DNA"/>
</dbReference>
<name>A0A1S7SAK9_AGRTU</name>
<dbReference type="SUPFAM" id="SSF53474">
    <property type="entry name" value="alpha/beta-Hydrolases"/>
    <property type="match status" value="1"/>
</dbReference>
<dbReference type="PRINTS" id="PR00111">
    <property type="entry name" value="ABHYDROLASE"/>
</dbReference>
<reference evidence="2 3" key="1">
    <citation type="submission" date="2016-01" db="EMBL/GenBank/DDBJ databases">
        <authorList>
            <person name="Oliw E.H."/>
        </authorList>
    </citation>
    <scope>NUCLEOTIDE SEQUENCE [LARGE SCALE GENOMIC DNA]</scope>
    <source>
        <strain evidence="2 3">Kerr 14</strain>
    </source>
</reference>
<dbReference type="PANTHER" id="PTHR43798:SF33">
    <property type="entry name" value="HYDROLASE, PUTATIVE (AFU_ORTHOLOGUE AFUA_2G14860)-RELATED"/>
    <property type="match status" value="1"/>
</dbReference>
<feature type="domain" description="AB hydrolase-1" evidence="1">
    <location>
        <begin position="10"/>
        <end position="228"/>
    </location>
</feature>
<dbReference type="GO" id="GO:0016020">
    <property type="term" value="C:membrane"/>
    <property type="evidence" value="ECO:0007669"/>
    <property type="project" value="TreeGrafter"/>
</dbReference>
<sequence length="244" mass="26011">MEIFGSGPPLLILHGGGGPITLVNVAQNVASRFRAILPTHPGFDGTDRPAEIATIRDLARTYAELIADAGLTDVILMGFSMGGWVAAELAACHPAGVTGLILVDAVGIAVAGQKVLNVNNMPPAEIANFSYHRPEAFRIDPSALSTAMKAKMQANFATLAVYAGDHYMQDPELAERLTAIEVPTLVLWGESDRVVHPAYGRAFAAAIPGADFRLIAECGHVPQLEQPDILQAELEQFALRISHR</sequence>
<protein>
    <submittedName>
        <fullName evidence="2">Putative hydrolase</fullName>
    </submittedName>
</protein>
<evidence type="ECO:0000313" key="2">
    <source>
        <dbReference type="EMBL" id="CUX65262.1"/>
    </source>
</evidence>
<dbReference type="InterPro" id="IPR029058">
    <property type="entry name" value="AB_hydrolase_fold"/>
</dbReference>
<dbReference type="InterPro" id="IPR000073">
    <property type="entry name" value="AB_hydrolase_1"/>
</dbReference>
<dbReference type="Gene3D" id="3.40.50.1820">
    <property type="entry name" value="alpha/beta hydrolase"/>
    <property type="match status" value="1"/>
</dbReference>
<dbReference type="GO" id="GO:0016787">
    <property type="term" value="F:hydrolase activity"/>
    <property type="evidence" value="ECO:0007669"/>
    <property type="project" value="UniProtKB-KW"/>
</dbReference>
<evidence type="ECO:0000259" key="1">
    <source>
        <dbReference type="Pfam" id="PF12697"/>
    </source>
</evidence>
<organism evidence="2 3">
    <name type="scientific">Agrobacterium tumefaciens str. Kerr 14</name>
    <dbReference type="NCBI Taxonomy" id="1183424"/>
    <lineage>
        <taxon>Bacteria</taxon>
        <taxon>Pseudomonadati</taxon>
        <taxon>Pseudomonadota</taxon>
        <taxon>Alphaproteobacteria</taxon>
        <taxon>Hyphomicrobiales</taxon>
        <taxon>Rhizobiaceae</taxon>
        <taxon>Rhizobium/Agrobacterium group</taxon>
        <taxon>Agrobacterium</taxon>
        <taxon>Agrobacterium tumefaciens complex</taxon>
    </lineage>
</organism>
<dbReference type="InterPro" id="IPR050266">
    <property type="entry name" value="AB_hydrolase_sf"/>
</dbReference>
<accession>A0A1S7SAK9</accession>
<dbReference type="Proteomes" id="UP000191897">
    <property type="component" value="Unassembled WGS sequence"/>
</dbReference>
<dbReference type="Pfam" id="PF12697">
    <property type="entry name" value="Abhydrolase_6"/>
    <property type="match status" value="1"/>
</dbReference>
<dbReference type="PANTHER" id="PTHR43798">
    <property type="entry name" value="MONOACYLGLYCEROL LIPASE"/>
    <property type="match status" value="1"/>
</dbReference>
<gene>
    <name evidence="2" type="ORF">AGR4C_pa40036</name>
</gene>
<keyword evidence="2" id="KW-0378">Hydrolase</keyword>
<proteinExistence type="predicted"/>
<evidence type="ECO:0000313" key="3">
    <source>
        <dbReference type="Proteomes" id="UP000191897"/>
    </source>
</evidence>